<comment type="caution">
    <text evidence="2">The sequence shown here is derived from an EMBL/GenBank/DDBJ whole genome shotgun (WGS) entry which is preliminary data.</text>
</comment>
<proteinExistence type="predicted"/>
<dbReference type="EMBL" id="CADEBD010000282">
    <property type="protein sequence ID" value="CAB3228268.1"/>
    <property type="molecule type" value="Genomic_DNA"/>
</dbReference>
<evidence type="ECO:0000313" key="4">
    <source>
        <dbReference type="Proteomes" id="UP000494106"/>
    </source>
</evidence>
<feature type="transmembrane region" description="Helical" evidence="1">
    <location>
        <begin position="22"/>
        <end position="42"/>
    </location>
</feature>
<dbReference type="Proteomes" id="UP000494256">
    <property type="component" value="Unassembled WGS sequence"/>
</dbReference>
<feature type="transmembrane region" description="Helical" evidence="1">
    <location>
        <begin position="62"/>
        <end position="81"/>
    </location>
</feature>
<accession>A0A8S0Z4W4</accession>
<dbReference type="AlphaFoldDB" id="A0A8S0Z4W4"/>
<feature type="transmembrane region" description="Helical" evidence="1">
    <location>
        <begin position="93"/>
        <end position="114"/>
    </location>
</feature>
<name>A0A8S0Z4W4_ARCPL</name>
<keyword evidence="1" id="KW-0472">Membrane</keyword>
<dbReference type="EMBL" id="CADEBC010000301">
    <property type="protein sequence ID" value="CAB3227864.1"/>
    <property type="molecule type" value="Genomic_DNA"/>
</dbReference>
<protein>
    <submittedName>
        <fullName evidence="2">Uncharacterized protein</fullName>
    </submittedName>
</protein>
<sequence>MAMCSLDPRTGGTCANIIANKFCSYVVAYVQLILWISAFFILVFNPSSVSNVVQNADTTSMVITGFVSLFCIIISVVLLLGLHKDRRLYVKAYCIYIVVYLVLMALGFFVNIFVQPKKMGFRGFFSMVLSFLMNLFFFFVVRCYYLIKYCNGSNQLVTNQPEV</sequence>
<keyword evidence="4" id="KW-1185">Reference proteome</keyword>
<evidence type="ECO:0000256" key="1">
    <source>
        <dbReference type="SAM" id="Phobius"/>
    </source>
</evidence>
<organism evidence="2 4">
    <name type="scientific">Arctia plantaginis</name>
    <name type="common">Wood tiger moth</name>
    <name type="synonym">Phalaena plantaginis</name>
    <dbReference type="NCBI Taxonomy" id="874455"/>
    <lineage>
        <taxon>Eukaryota</taxon>
        <taxon>Metazoa</taxon>
        <taxon>Ecdysozoa</taxon>
        <taxon>Arthropoda</taxon>
        <taxon>Hexapoda</taxon>
        <taxon>Insecta</taxon>
        <taxon>Pterygota</taxon>
        <taxon>Neoptera</taxon>
        <taxon>Endopterygota</taxon>
        <taxon>Lepidoptera</taxon>
        <taxon>Glossata</taxon>
        <taxon>Ditrysia</taxon>
        <taxon>Noctuoidea</taxon>
        <taxon>Erebidae</taxon>
        <taxon>Arctiinae</taxon>
        <taxon>Arctia</taxon>
    </lineage>
</organism>
<evidence type="ECO:0000313" key="2">
    <source>
        <dbReference type="EMBL" id="CAB3227864.1"/>
    </source>
</evidence>
<reference evidence="4 5" key="1">
    <citation type="submission" date="2020-04" db="EMBL/GenBank/DDBJ databases">
        <authorList>
            <person name="Wallbank WR R."/>
            <person name="Pardo Diaz C."/>
            <person name="Kozak K."/>
            <person name="Martin S."/>
            <person name="Jiggins C."/>
            <person name="Moest M."/>
            <person name="Warren A I."/>
            <person name="Byers J.R.P. K."/>
            <person name="Montejo-Kovacevich G."/>
            <person name="Yen C E."/>
        </authorList>
    </citation>
    <scope>NUCLEOTIDE SEQUENCE [LARGE SCALE GENOMIC DNA]</scope>
</reference>
<dbReference type="OrthoDB" id="2354286at2759"/>
<keyword evidence="1" id="KW-1133">Transmembrane helix</keyword>
<gene>
    <name evidence="2" type="ORF">APLA_LOCUS3422</name>
    <name evidence="3" type="ORF">APLA_LOCUS3480</name>
</gene>
<feature type="transmembrane region" description="Helical" evidence="1">
    <location>
        <begin position="120"/>
        <end position="141"/>
    </location>
</feature>
<dbReference type="Proteomes" id="UP000494106">
    <property type="component" value="Unassembled WGS sequence"/>
</dbReference>
<evidence type="ECO:0000313" key="5">
    <source>
        <dbReference type="Proteomes" id="UP000494256"/>
    </source>
</evidence>
<evidence type="ECO:0000313" key="3">
    <source>
        <dbReference type="EMBL" id="CAB3228268.1"/>
    </source>
</evidence>
<keyword evidence="1" id="KW-0812">Transmembrane</keyword>